<evidence type="ECO:0000256" key="4">
    <source>
        <dbReference type="ARBA" id="ARBA00022777"/>
    </source>
</evidence>
<evidence type="ECO:0000313" key="8">
    <source>
        <dbReference type="Proteomes" id="UP001178507"/>
    </source>
</evidence>
<evidence type="ECO:0000256" key="5">
    <source>
        <dbReference type="ARBA" id="ARBA00022840"/>
    </source>
</evidence>
<keyword evidence="1" id="KW-0723">Serine/threonine-protein kinase</keyword>
<dbReference type="InterPro" id="IPR011009">
    <property type="entry name" value="Kinase-like_dom_sf"/>
</dbReference>
<organism evidence="7 8">
    <name type="scientific">Effrenium voratum</name>
    <dbReference type="NCBI Taxonomy" id="2562239"/>
    <lineage>
        <taxon>Eukaryota</taxon>
        <taxon>Sar</taxon>
        <taxon>Alveolata</taxon>
        <taxon>Dinophyceae</taxon>
        <taxon>Suessiales</taxon>
        <taxon>Symbiodiniaceae</taxon>
        <taxon>Effrenium</taxon>
    </lineage>
</organism>
<dbReference type="SUPFAM" id="SSF56112">
    <property type="entry name" value="Protein kinase-like (PK-like)"/>
    <property type="match status" value="1"/>
</dbReference>
<evidence type="ECO:0000256" key="1">
    <source>
        <dbReference type="ARBA" id="ARBA00022527"/>
    </source>
</evidence>
<accession>A0AA36NJX6</accession>
<name>A0AA36NJX6_9DINO</name>
<proteinExistence type="predicted"/>
<dbReference type="Gene3D" id="1.10.510.10">
    <property type="entry name" value="Transferase(Phosphotransferase) domain 1"/>
    <property type="match status" value="1"/>
</dbReference>
<dbReference type="GO" id="GO:0004674">
    <property type="term" value="F:protein serine/threonine kinase activity"/>
    <property type="evidence" value="ECO:0007669"/>
    <property type="project" value="UniProtKB-KW"/>
</dbReference>
<evidence type="ECO:0000256" key="2">
    <source>
        <dbReference type="ARBA" id="ARBA00022679"/>
    </source>
</evidence>
<comment type="caution">
    <text evidence="7">The sequence shown here is derived from an EMBL/GenBank/DDBJ whole genome shotgun (WGS) entry which is preliminary data.</text>
</comment>
<evidence type="ECO:0000256" key="3">
    <source>
        <dbReference type="ARBA" id="ARBA00022741"/>
    </source>
</evidence>
<dbReference type="Pfam" id="PF00069">
    <property type="entry name" value="Pkinase"/>
    <property type="match status" value="2"/>
</dbReference>
<dbReference type="EMBL" id="CAUJNA010003575">
    <property type="protein sequence ID" value="CAJ1405248.1"/>
    <property type="molecule type" value="Genomic_DNA"/>
</dbReference>
<dbReference type="InterPro" id="IPR000719">
    <property type="entry name" value="Prot_kinase_dom"/>
</dbReference>
<dbReference type="GO" id="GO:0005524">
    <property type="term" value="F:ATP binding"/>
    <property type="evidence" value="ECO:0007669"/>
    <property type="project" value="UniProtKB-KW"/>
</dbReference>
<reference evidence="7" key="1">
    <citation type="submission" date="2023-08" db="EMBL/GenBank/DDBJ databases">
        <authorList>
            <person name="Chen Y."/>
            <person name="Shah S."/>
            <person name="Dougan E. K."/>
            <person name="Thang M."/>
            <person name="Chan C."/>
        </authorList>
    </citation>
    <scope>NUCLEOTIDE SEQUENCE</scope>
</reference>
<dbReference type="PROSITE" id="PS50011">
    <property type="entry name" value="PROTEIN_KINASE_DOM"/>
    <property type="match status" value="1"/>
</dbReference>
<protein>
    <recommendedName>
        <fullName evidence="6">Protein kinase domain-containing protein</fullName>
    </recommendedName>
</protein>
<dbReference type="Gene3D" id="3.30.200.20">
    <property type="entry name" value="Phosphorylase Kinase, domain 1"/>
    <property type="match status" value="1"/>
</dbReference>
<keyword evidence="2" id="KW-0808">Transferase</keyword>
<dbReference type="PANTHER" id="PTHR24353">
    <property type="entry name" value="CYCLIC NUCLEOTIDE-DEPENDENT PROTEIN KINASE"/>
    <property type="match status" value="1"/>
</dbReference>
<keyword evidence="8" id="KW-1185">Reference proteome</keyword>
<evidence type="ECO:0000259" key="6">
    <source>
        <dbReference type="PROSITE" id="PS50011"/>
    </source>
</evidence>
<dbReference type="AlphaFoldDB" id="A0AA36NJX6"/>
<dbReference type="Proteomes" id="UP001178507">
    <property type="component" value="Unassembled WGS sequence"/>
</dbReference>
<feature type="domain" description="Protein kinase" evidence="6">
    <location>
        <begin position="4"/>
        <end position="205"/>
    </location>
</feature>
<evidence type="ECO:0000313" key="7">
    <source>
        <dbReference type="EMBL" id="CAJ1405248.1"/>
    </source>
</evidence>
<sequence length="205" mass="22855">MKDLVRVGLLGCGGFGSVELWEHRDSKETYAMKCVSKGFIVKMGMQDSIINEKNILLMTNSFFIIKLLECFNGSQTLYFLMEPALGGELYATYNRKGLHGMLGQSEKHTKFYIAGHRTFARNLLLSEGGQLKLTDMGLAKFVVGKTYTTCGTPDYFSPELIASSGHTIAVDWWTLGILLFELMAGHPPFESPTPMETYSKVMRPG</sequence>
<keyword evidence="3" id="KW-0547">Nucleotide-binding</keyword>
<dbReference type="PANTHER" id="PTHR24353:SF37">
    <property type="entry name" value="CAMP-DEPENDENT PROTEIN KINASE CATALYTIC SUBUNIT PRKX"/>
    <property type="match status" value="1"/>
</dbReference>
<gene>
    <name evidence="7" type="ORF">EVOR1521_LOCUS27522</name>
</gene>
<keyword evidence="5" id="KW-0067">ATP-binding</keyword>
<keyword evidence="4" id="KW-0418">Kinase</keyword>